<accession>A0AAD6Q154</accession>
<reference evidence="1" key="1">
    <citation type="journal article" date="2023" name="Mol. Ecol. Resour.">
        <title>Chromosome-level genome assembly of a triploid poplar Populus alba 'Berolinensis'.</title>
        <authorList>
            <person name="Chen S."/>
            <person name="Yu Y."/>
            <person name="Wang X."/>
            <person name="Wang S."/>
            <person name="Zhang T."/>
            <person name="Zhou Y."/>
            <person name="He R."/>
            <person name="Meng N."/>
            <person name="Wang Y."/>
            <person name="Liu W."/>
            <person name="Liu Z."/>
            <person name="Liu J."/>
            <person name="Guo Q."/>
            <person name="Huang H."/>
            <person name="Sederoff R.R."/>
            <person name="Wang G."/>
            <person name="Qu G."/>
            <person name="Chen S."/>
        </authorList>
    </citation>
    <scope>NUCLEOTIDE SEQUENCE</scope>
    <source>
        <strain evidence="1">SC-2020</strain>
    </source>
</reference>
<dbReference type="AlphaFoldDB" id="A0AAD6Q154"/>
<keyword evidence="2" id="KW-1185">Reference proteome</keyword>
<organism evidence="1 2">
    <name type="scientific">Populus alba x Populus x berolinensis</name>
    <dbReference type="NCBI Taxonomy" id="444605"/>
    <lineage>
        <taxon>Eukaryota</taxon>
        <taxon>Viridiplantae</taxon>
        <taxon>Streptophyta</taxon>
        <taxon>Embryophyta</taxon>
        <taxon>Tracheophyta</taxon>
        <taxon>Spermatophyta</taxon>
        <taxon>Magnoliopsida</taxon>
        <taxon>eudicotyledons</taxon>
        <taxon>Gunneridae</taxon>
        <taxon>Pentapetalae</taxon>
        <taxon>rosids</taxon>
        <taxon>fabids</taxon>
        <taxon>Malpighiales</taxon>
        <taxon>Salicaceae</taxon>
        <taxon>Saliceae</taxon>
        <taxon>Populus</taxon>
    </lineage>
</organism>
<name>A0AAD6Q154_9ROSI</name>
<gene>
    <name evidence="1" type="ORF">NC653_031121</name>
</gene>
<sequence>MIESYVKMPRCCVGIGFSSNPIEMPLCDTHGVLLCFIFSYCLDCSSLWNQLSSCFISLKKSFWTTPSQLRSMVVGSYSCTLLALESLLRLWFMADFLADCSLFWLSTPPPPGSIKDSMCPNISPLGLKIEKCNLKKLHQLC</sequence>
<evidence type="ECO:0000313" key="2">
    <source>
        <dbReference type="Proteomes" id="UP001164929"/>
    </source>
</evidence>
<comment type="caution">
    <text evidence="1">The sequence shown here is derived from an EMBL/GenBank/DDBJ whole genome shotgun (WGS) entry which is preliminary data.</text>
</comment>
<proteinExistence type="predicted"/>
<protein>
    <submittedName>
        <fullName evidence="1">Uncharacterized protein</fullName>
    </submittedName>
</protein>
<dbReference type="EMBL" id="JAQIZT010000013">
    <property type="protein sequence ID" value="KAJ6975172.1"/>
    <property type="molecule type" value="Genomic_DNA"/>
</dbReference>
<dbReference type="Proteomes" id="UP001164929">
    <property type="component" value="Chromosome 13"/>
</dbReference>
<evidence type="ECO:0000313" key="1">
    <source>
        <dbReference type="EMBL" id="KAJ6975172.1"/>
    </source>
</evidence>